<dbReference type="PANTHER" id="PTHR43762">
    <property type="entry name" value="L-GULONOLACTONE OXIDASE"/>
    <property type="match status" value="1"/>
</dbReference>
<protein>
    <submittedName>
        <fullName evidence="5">FAD-binding protein</fullName>
    </submittedName>
</protein>
<dbReference type="InterPro" id="IPR016171">
    <property type="entry name" value="Vanillyl_alc_oxidase_C-sub2"/>
</dbReference>
<proteinExistence type="predicted"/>
<dbReference type="PANTHER" id="PTHR43762:SF1">
    <property type="entry name" value="D-ARABINONO-1,4-LACTONE OXIDASE"/>
    <property type="match status" value="1"/>
</dbReference>
<sequence>MTSPWANWAGNQTARATRVAHPETQAELGEVLRAAAGEGLRVKAVGSGHSFTPAAATDGLRVELDRMTSLVRVEGDLVTVQAGMPLAKLNATLAAHGLAMPNLGDIDAQTISGALSTGTHGTGAAYGCLPTFIEALELVTADGSVLRCSATEQPELFAAARVNIGALGVLTSVTLRCVPAFVLRADERPAPLADVWSGLDEHIAENDHFEFYWFPYTDRVQMKRNNRVEVSDRPLAGWRRWLDDDFLSNTVFGGACRVGRTFPAVVPAVSRISARALSARTYTALSHDVFCTPRRVRFVEMEYGLPRAALREAFDGLRSVVAGLPFRVQFPVEVRFTAADDIWLSHGHGRDNAYVAIHQFVGAPYEEYFRRFEAITTALGGRPHWGKMHYRDAASLSQAYPRFTDFVAMRDKLDPGRLFANAYTDRILGP</sequence>
<dbReference type="InterPro" id="IPR006094">
    <property type="entry name" value="Oxid_FAD_bind_N"/>
</dbReference>
<evidence type="ECO:0000259" key="4">
    <source>
        <dbReference type="Pfam" id="PF04030"/>
    </source>
</evidence>
<name>A0ABY5VZ28_9ACTN</name>
<dbReference type="NCBIfam" id="TIGR01679">
    <property type="entry name" value="bact_FAD_ox"/>
    <property type="match status" value="1"/>
</dbReference>
<dbReference type="Gene3D" id="1.10.45.10">
    <property type="entry name" value="Vanillyl-alcohol Oxidase, Chain A, domain 4"/>
    <property type="match status" value="1"/>
</dbReference>
<dbReference type="Gene3D" id="3.30.43.10">
    <property type="entry name" value="Uridine Diphospho-n-acetylenolpyruvylglucosamine Reductase, domain 2"/>
    <property type="match status" value="1"/>
</dbReference>
<dbReference type="InterPro" id="IPR016169">
    <property type="entry name" value="FAD-bd_PCMH_sub2"/>
</dbReference>
<dbReference type="InterPro" id="IPR007173">
    <property type="entry name" value="ALO_C"/>
</dbReference>
<evidence type="ECO:0000259" key="3">
    <source>
        <dbReference type="Pfam" id="PF01565"/>
    </source>
</evidence>
<dbReference type="InterPro" id="IPR016167">
    <property type="entry name" value="FAD-bd_PCMH_sub1"/>
</dbReference>
<evidence type="ECO:0000256" key="2">
    <source>
        <dbReference type="SAM" id="MobiDB-lite"/>
    </source>
</evidence>
<dbReference type="Pfam" id="PF01565">
    <property type="entry name" value="FAD_binding_4"/>
    <property type="match status" value="1"/>
</dbReference>
<dbReference type="Pfam" id="PF04030">
    <property type="entry name" value="ALO"/>
    <property type="match status" value="1"/>
</dbReference>
<feature type="domain" description="D-arabinono-1,4-lactone oxidase C-terminal" evidence="4">
    <location>
        <begin position="173"/>
        <end position="426"/>
    </location>
</feature>
<dbReference type="InterPro" id="IPR036318">
    <property type="entry name" value="FAD-bd_PCMH-like_sf"/>
</dbReference>
<reference evidence="5" key="1">
    <citation type="submission" date="2021-04" db="EMBL/GenBank/DDBJ databases">
        <authorList>
            <person name="Hartkoorn R.C."/>
            <person name="Beaudoing E."/>
            <person name="Hot D."/>
        </authorList>
    </citation>
    <scope>NUCLEOTIDE SEQUENCE</scope>
    <source>
        <strain evidence="5">NRRL B-16292</strain>
    </source>
</reference>
<dbReference type="RefSeq" id="WP_259860746.1">
    <property type="nucleotide sequence ID" value="NZ_BAAAST010000031.1"/>
</dbReference>
<dbReference type="Gene3D" id="3.30.465.10">
    <property type="match status" value="1"/>
</dbReference>
<dbReference type="PIRSF" id="PIRSF000136">
    <property type="entry name" value="LGO_GLO"/>
    <property type="match status" value="1"/>
</dbReference>
<keyword evidence="6" id="KW-1185">Reference proteome</keyword>
<dbReference type="Gene3D" id="3.30.70.2520">
    <property type="match status" value="1"/>
</dbReference>
<dbReference type="Proteomes" id="UP001059617">
    <property type="component" value="Chromosome"/>
</dbReference>
<feature type="domain" description="FAD linked oxidase N-terminal" evidence="3">
    <location>
        <begin position="18"/>
        <end position="149"/>
    </location>
</feature>
<dbReference type="SUPFAM" id="SSF56176">
    <property type="entry name" value="FAD-binding/transporter-associated domain-like"/>
    <property type="match status" value="1"/>
</dbReference>
<dbReference type="InterPro" id="IPR010031">
    <property type="entry name" value="FAD_lactone_oxidase-like"/>
</dbReference>
<gene>
    <name evidence="5" type="ORF">Dfulv_01255</name>
</gene>
<evidence type="ECO:0000256" key="1">
    <source>
        <dbReference type="ARBA" id="ARBA00023002"/>
    </source>
</evidence>
<evidence type="ECO:0000313" key="6">
    <source>
        <dbReference type="Proteomes" id="UP001059617"/>
    </source>
</evidence>
<reference evidence="5" key="2">
    <citation type="submission" date="2022-09" db="EMBL/GenBank/DDBJ databases">
        <title>Biosynthetic gene clusters of Dactylosporangioum fulvum.</title>
        <authorList>
            <person name="Caradec T."/>
        </authorList>
    </citation>
    <scope>NUCLEOTIDE SEQUENCE</scope>
    <source>
        <strain evidence="5">NRRL B-16292</strain>
    </source>
</reference>
<feature type="region of interest" description="Disordered" evidence="2">
    <location>
        <begin position="1"/>
        <end position="20"/>
    </location>
</feature>
<accession>A0ABY5VZ28</accession>
<evidence type="ECO:0000313" key="5">
    <source>
        <dbReference type="EMBL" id="UWP82967.1"/>
    </source>
</evidence>
<keyword evidence="1" id="KW-0560">Oxidoreductase</keyword>
<organism evidence="5 6">
    <name type="scientific">Dactylosporangium fulvum</name>
    <dbReference type="NCBI Taxonomy" id="53359"/>
    <lineage>
        <taxon>Bacteria</taxon>
        <taxon>Bacillati</taxon>
        <taxon>Actinomycetota</taxon>
        <taxon>Actinomycetes</taxon>
        <taxon>Micromonosporales</taxon>
        <taxon>Micromonosporaceae</taxon>
        <taxon>Dactylosporangium</taxon>
    </lineage>
</organism>
<dbReference type="EMBL" id="CP073720">
    <property type="protein sequence ID" value="UWP82967.1"/>
    <property type="molecule type" value="Genomic_DNA"/>
</dbReference>
<feature type="compositionally biased region" description="Polar residues" evidence="2">
    <location>
        <begin position="1"/>
        <end position="15"/>
    </location>
</feature>